<dbReference type="GeneID" id="54284129"/>
<dbReference type="HAMAP" id="MF_00251">
    <property type="entry name" value="Ribosomal_bL36"/>
    <property type="match status" value="1"/>
</dbReference>
<dbReference type="InterPro" id="IPR000473">
    <property type="entry name" value="Ribosomal_bL36"/>
</dbReference>
<keyword evidence="2 4" id="KW-0689">Ribosomal protein</keyword>
<dbReference type="SUPFAM" id="SSF57840">
    <property type="entry name" value="Ribosomal protein L36"/>
    <property type="match status" value="1"/>
</dbReference>
<dbReference type="RefSeq" id="XP_033390177.1">
    <property type="nucleotide sequence ID" value="XM_033526732.1"/>
</dbReference>
<evidence type="ECO:0000256" key="4">
    <source>
        <dbReference type="RuleBase" id="RU000570"/>
    </source>
</evidence>
<dbReference type="Pfam" id="PF00444">
    <property type="entry name" value="Ribosomal_L36"/>
    <property type="match status" value="1"/>
</dbReference>
<name>A0A6A5Y8U5_9PLEO</name>
<dbReference type="GO" id="GO:1990904">
    <property type="term" value="C:ribonucleoprotein complex"/>
    <property type="evidence" value="ECO:0007669"/>
    <property type="project" value="UniProtKB-KW"/>
</dbReference>
<dbReference type="InterPro" id="IPR052010">
    <property type="entry name" value="Ribosomal_LSU_bL36"/>
</dbReference>
<dbReference type="Proteomes" id="UP000799778">
    <property type="component" value="Unassembled WGS sequence"/>
</dbReference>
<dbReference type="GO" id="GO:0003735">
    <property type="term" value="F:structural constituent of ribosome"/>
    <property type="evidence" value="ECO:0007669"/>
    <property type="project" value="InterPro"/>
</dbReference>
<evidence type="ECO:0000256" key="2">
    <source>
        <dbReference type="ARBA" id="ARBA00022980"/>
    </source>
</evidence>
<dbReference type="InterPro" id="IPR035977">
    <property type="entry name" value="Ribosomal_bL36_sp"/>
</dbReference>
<comment type="similarity">
    <text evidence="1 4">Belongs to the bacterial ribosomal protein bL36 family.</text>
</comment>
<evidence type="ECO:0000256" key="1">
    <source>
        <dbReference type="ARBA" id="ARBA00007645"/>
    </source>
</evidence>
<dbReference type="EMBL" id="ML978066">
    <property type="protein sequence ID" value="KAF2021838.1"/>
    <property type="molecule type" value="Genomic_DNA"/>
</dbReference>
<keyword evidence="6" id="KW-1185">Reference proteome</keyword>
<proteinExistence type="inferred from homology"/>
<dbReference type="PANTHER" id="PTHR18804:SF16">
    <property type="entry name" value="RIBOSOMAL PROTEIN"/>
    <property type="match status" value="1"/>
</dbReference>
<keyword evidence="3 4" id="KW-0687">Ribonucleoprotein</keyword>
<evidence type="ECO:0000313" key="6">
    <source>
        <dbReference type="Proteomes" id="UP000799778"/>
    </source>
</evidence>
<evidence type="ECO:0000313" key="5">
    <source>
        <dbReference type="EMBL" id="KAF2021838.1"/>
    </source>
</evidence>
<dbReference type="NCBIfam" id="TIGR01022">
    <property type="entry name" value="rpmJ_bact"/>
    <property type="match status" value="1"/>
</dbReference>
<dbReference type="AlphaFoldDB" id="A0A6A5Y8U5"/>
<dbReference type="OrthoDB" id="10265903at2759"/>
<dbReference type="GO" id="GO:0006412">
    <property type="term" value="P:translation"/>
    <property type="evidence" value="ECO:0007669"/>
    <property type="project" value="InterPro"/>
</dbReference>
<protein>
    <recommendedName>
        <fullName evidence="4">Ribosomal protein</fullName>
    </recommendedName>
</protein>
<evidence type="ECO:0000256" key="3">
    <source>
        <dbReference type="ARBA" id="ARBA00023274"/>
    </source>
</evidence>
<sequence>MLARHILLPLRRTLFAQPFLLNSTTKPTISAAACTLHTTTLTRTTRPTLLSSSSQSLTTRLSNLSISPALQQQTRGMKVRSSVKKLCDGCKSVRRKKGKYVYIICSKNPKHKQRQG</sequence>
<gene>
    <name evidence="5" type="ORF">BU24DRAFT_417473</name>
</gene>
<accession>A0A6A5Y8U5</accession>
<dbReference type="PANTHER" id="PTHR18804">
    <property type="entry name" value="RIBOSOMAL PROTEIN"/>
    <property type="match status" value="1"/>
</dbReference>
<reference evidence="5" key="1">
    <citation type="journal article" date="2020" name="Stud. Mycol.">
        <title>101 Dothideomycetes genomes: a test case for predicting lifestyles and emergence of pathogens.</title>
        <authorList>
            <person name="Haridas S."/>
            <person name="Albert R."/>
            <person name="Binder M."/>
            <person name="Bloem J."/>
            <person name="Labutti K."/>
            <person name="Salamov A."/>
            <person name="Andreopoulos B."/>
            <person name="Baker S."/>
            <person name="Barry K."/>
            <person name="Bills G."/>
            <person name="Bluhm B."/>
            <person name="Cannon C."/>
            <person name="Castanera R."/>
            <person name="Culley D."/>
            <person name="Daum C."/>
            <person name="Ezra D."/>
            <person name="Gonzalez J."/>
            <person name="Henrissat B."/>
            <person name="Kuo A."/>
            <person name="Liang C."/>
            <person name="Lipzen A."/>
            <person name="Lutzoni F."/>
            <person name="Magnuson J."/>
            <person name="Mondo S."/>
            <person name="Nolan M."/>
            <person name="Ohm R."/>
            <person name="Pangilinan J."/>
            <person name="Park H.-J."/>
            <person name="Ramirez L."/>
            <person name="Alfaro M."/>
            <person name="Sun H."/>
            <person name="Tritt A."/>
            <person name="Yoshinaga Y."/>
            <person name="Zwiers L.-H."/>
            <person name="Turgeon B."/>
            <person name="Goodwin S."/>
            <person name="Spatafora J."/>
            <person name="Crous P."/>
            <person name="Grigoriev I."/>
        </authorList>
    </citation>
    <scope>NUCLEOTIDE SEQUENCE</scope>
    <source>
        <strain evidence="5">CBS 175.79</strain>
    </source>
</reference>
<organism evidence="5 6">
    <name type="scientific">Aaosphaeria arxii CBS 175.79</name>
    <dbReference type="NCBI Taxonomy" id="1450172"/>
    <lineage>
        <taxon>Eukaryota</taxon>
        <taxon>Fungi</taxon>
        <taxon>Dikarya</taxon>
        <taxon>Ascomycota</taxon>
        <taxon>Pezizomycotina</taxon>
        <taxon>Dothideomycetes</taxon>
        <taxon>Pleosporomycetidae</taxon>
        <taxon>Pleosporales</taxon>
        <taxon>Pleosporales incertae sedis</taxon>
        <taxon>Aaosphaeria</taxon>
    </lineage>
</organism>
<dbReference type="GO" id="GO:0005840">
    <property type="term" value="C:ribosome"/>
    <property type="evidence" value="ECO:0007669"/>
    <property type="project" value="UniProtKB-KW"/>
</dbReference>